<gene>
    <name evidence="1" type="ORF">HPB47_013470</name>
</gene>
<dbReference type="EMBL" id="JABSTQ010001592">
    <property type="protein sequence ID" value="KAG0444715.1"/>
    <property type="molecule type" value="Genomic_DNA"/>
</dbReference>
<evidence type="ECO:0000313" key="1">
    <source>
        <dbReference type="EMBL" id="KAG0444715.1"/>
    </source>
</evidence>
<name>A0AC60QYE5_IXOPE</name>
<feature type="non-terminal residue" evidence="1">
    <location>
        <position position="199"/>
    </location>
</feature>
<keyword evidence="2" id="KW-1185">Reference proteome</keyword>
<comment type="caution">
    <text evidence="1">The sequence shown here is derived from an EMBL/GenBank/DDBJ whole genome shotgun (WGS) entry which is preliminary data.</text>
</comment>
<accession>A0AC60QYE5</accession>
<organism evidence="1 2">
    <name type="scientific">Ixodes persulcatus</name>
    <name type="common">Taiga tick</name>
    <dbReference type="NCBI Taxonomy" id="34615"/>
    <lineage>
        <taxon>Eukaryota</taxon>
        <taxon>Metazoa</taxon>
        <taxon>Ecdysozoa</taxon>
        <taxon>Arthropoda</taxon>
        <taxon>Chelicerata</taxon>
        <taxon>Arachnida</taxon>
        <taxon>Acari</taxon>
        <taxon>Parasitiformes</taxon>
        <taxon>Ixodida</taxon>
        <taxon>Ixodoidea</taxon>
        <taxon>Ixodidae</taxon>
        <taxon>Ixodinae</taxon>
        <taxon>Ixodes</taxon>
    </lineage>
</organism>
<proteinExistence type="predicted"/>
<sequence>LSYAQETSADKGHAQIDGDLGSCRDRCRTDGQVVTSGISSRPELNPELQQYQDISTCFPLSETWYAVYRNFKSDPLFGGTAKCIRYTEIGPPANDAHPILIKFGNQSVQTTATFQSSPGYVGKNILSITPSGGNTSITTFVAYVECDKCSILRTTYINNSTCALLKPKSQINKNTTSCDFIFDLLCGTSQKYYIYDESC</sequence>
<reference evidence="1 2" key="1">
    <citation type="journal article" date="2020" name="Cell">
        <title>Large-Scale Comparative Analyses of Tick Genomes Elucidate Their Genetic Diversity and Vector Capacities.</title>
        <authorList>
            <consortium name="Tick Genome and Microbiome Consortium (TIGMIC)"/>
            <person name="Jia N."/>
            <person name="Wang J."/>
            <person name="Shi W."/>
            <person name="Du L."/>
            <person name="Sun Y."/>
            <person name="Zhan W."/>
            <person name="Jiang J.F."/>
            <person name="Wang Q."/>
            <person name="Zhang B."/>
            <person name="Ji P."/>
            <person name="Bell-Sakyi L."/>
            <person name="Cui X.M."/>
            <person name="Yuan T.T."/>
            <person name="Jiang B.G."/>
            <person name="Yang W.F."/>
            <person name="Lam T.T."/>
            <person name="Chang Q.C."/>
            <person name="Ding S.J."/>
            <person name="Wang X.J."/>
            <person name="Zhu J.G."/>
            <person name="Ruan X.D."/>
            <person name="Zhao L."/>
            <person name="Wei J.T."/>
            <person name="Ye R.Z."/>
            <person name="Que T.C."/>
            <person name="Du C.H."/>
            <person name="Zhou Y.H."/>
            <person name="Cheng J.X."/>
            <person name="Dai P.F."/>
            <person name="Guo W.B."/>
            <person name="Han X.H."/>
            <person name="Huang E.J."/>
            <person name="Li L.F."/>
            <person name="Wei W."/>
            <person name="Gao Y.C."/>
            <person name="Liu J.Z."/>
            <person name="Shao H.Z."/>
            <person name="Wang X."/>
            <person name="Wang C.C."/>
            <person name="Yang T.C."/>
            <person name="Huo Q.B."/>
            <person name="Li W."/>
            <person name="Chen H.Y."/>
            <person name="Chen S.E."/>
            <person name="Zhou L.G."/>
            <person name="Ni X.B."/>
            <person name="Tian J.H."/>
            <person name="Sheng Y."/>
            <person name="Liu T."/>
            <person name="Pan Y.S."/>
            <person name="Xia L.Y."/>
            <person name="Li J."/>
            <person name="Zhao F."/>
            <person name="Cao W.C."/>
        </authorList>
    </citation>
    <scope>NUCLEOTIDE SEQUENCE [LARGE SCALE GENOMIC DNA]</scope>
    <source>
        <strain evidence="1">Iper-2018</strain>
    </source>
</reference>
<dbReference type="Proteomes" id="UP000805193">
    <property type="component" value="Unassembled WGS sequence"/>
</dbReference>
<protein>
    <submittedName>
        <fullName evidence="1">Uncharacterized protein</fullName>
    </submittedName>
</protein>
<feature type="non-terminal residue" evidence="1">
    <location>
        <position position="1"/>
    </location>
</feature>
<evidence type="ECO:0000313" key="2">
    <source>
        <dbReference type="Proteomes" id="UP000805193"/>
    </source>
</evidence>